<gene>
    <name evidence="6" type="ORF">G4V63_29215</name>
</gene>
<protein>
    <submittedName>
        <fullName evidence="6">Tyrosine-type recombinase/integrase</fullName>
    </submittedName>
</protein>
<dbReference type="Proteomes" id="UP000480266">
    <property type="component" value="Unassembled WGS sequence"/>
</dbReference>
<reference evidence="6" key="1">
    <citation type="submission" date="2020-02" db="EMBL/GenBank/DDBJ databases">
        <title>Draft genome sequence of Candidatus Afipia apatlaquensis IBT-C3, a potential strain for decolorization of textile dyes.</title>
        <authorList>
            <person name="Sanchez-Reyes A."/>
            <person name="Breton-Deval L."/>
            <person name="Mangelson H."/>
            <person name="Sanchez-Flores A."/>
        </authorList>
    </citation>
    <scope>NUCLEOTIDE SEQUENCE [LARGE SCALE GENOMIC DNA]</scope>
    <source>
        <strain evidence="6">IBT-C3</strain>
    </source>
</reference>
<dbReference type="PANTHER" id="PTHR30629">
    <property type="entry name" value="PROPHAGE INTEGRASE"/>
    <property type="match status" value="1"/>
</dbReference>
<dbReference type="PROSITE" id="PS51898">
    <property type="entry name" value="TYR_RECOMBINASE"/>
    <property type="match status" value="1"/>
</dbReference>
<keyword evidence="4" id="KW-0233">DNA recombination</keyword>
<keyword evidence="7" id="KW-1185">Reference proteome</keyword>
<evidence type="ECO:0000259" key="5">
    <source>
        <dbReference type="PROSITE" id="PS51898"/>
    </source>
</evidence>
<comment type="caution">
    <text evidence="6">The sequence shown here is derived from an EMBL/GenBank/DDBJ whole genome shotgun (WGS) entry which is preliminary data.</text>
</comment>
<evidence type="ECO:0000256" key="1">
    <source>
        <dbReference type="ARBA" id="ARBA00008857"/>
    </source>
</evidence>
<evidence type="ECO:0000256" key="2">
    <source>
        <dbReference type="ARBA" id="ARBA00022908"/>
    </source>
</evidence>
<organism evidence="6 7">
    <name type="scientific">Candidatus Afipia apatlaquensis</name>
    <dbReference type="NCBI Taxonomy" id="2712852"/>
    <lineage>
        <taxon>Bacteria</taxon>
        <taxon>Pseudomonadati</taxon>
        <taxon>Pseudomonadota</taxon>
        <taxon>Alphaproteobacteria</taxon>
        <taxon>Hyphomicrobiales</taxon>
        <taxon>Nitrobacteraceae</taxon>
        <taxon>Afipia</taxon>
    </lineage>
</organism>
<dbReference type="GO" id="GO:0003677">
    <property type="term" value="F:DNA binding"/>
    <property type="evidence" value="ECO:0007669"/>
    <property type="project" value="UniProtKB-KW"/>
</dbReference>
<proteinExistence type="inferred from homology"/>
<dbReference type="SUPFAM" id="SSF56349">
    <property type="entry name" value="DNA breaking-rejoining enzymes"/>
    <property type="match status" value="1"/>
</dbReference>
<dbReference type="AlphaFoldDB" id="A0A7C9VQB1"/>
<dbReference type="InterPro" id="IPR050808">
    <property type="entry name" value="Phage_Integrase"/>
</dbReference>
<evidence type="ECO:0000313" key="7">
    <source>
        <dbReference type="Proteomes" id="UP000480266"/>
    </source>
</evidence>
<dbReference type="Pfam" id="PF00589">
    <property type="entry name" value="Phage_integrase"/>
    <property type="match status" value="1"/>
</dbReference>
<accession>A0A7C9VQB1</accession>
<evidence type="ECO:0000256" key="4">
    <source>
        <dbReference type="ARBA" id="ARBA00023172"/>
    </source>
</evidence>
<dbReference type="EMBL" id="JAAMRR010001491">
    <property type="protein sequence ID" value="NGX99135.1"/>
    <property type="molecule type" value="Genomic_DNA"/>
</dbReference>
<dbReference type="PANTHER" id="PTHR30629:SF2">
    <property type="entry name" value="PROPHAGE INTEGRASE INTS-RELATED"/>
    <property type="match status" value="1"/>
</dbReference>
<evidence type="ECO:0000256" key="3">
    <source>
        <dbReference type="ARBA" id="ARBA00023125"/>
    </source>
</evidence>
<comment type="similarity">
    <text evidence="1">Belongs to the 'phage' integrase family.</text>
</comment>
<dbReference type="InterPro" id="IPR013762">
    <property type="entry name" value="Integrase-like_cat_sf"/>
</dbReference>
<dbReference type="Gene3D" id="1.10.150.130">
    <property type="match status" value="1"/>
</dbReference>
<sequence length="339" mass="37440">MANLKLMYVKSYTDKTGVRRHYFRRKGHPGGPLPGKVGSAEFMEAYQGFMSDRPAFVGKPKGTFGRIITDYYKSADFTNLSDGSKKLYKSALEPIAAKYGHNPTAALTQDRVIEIIEKIGARAPQMANLTRSVLLKVFSVGHARKWIPRPILGKGIPTYKGGTHHTWTADEMAAYEARWPLGTRERLAYAAYRYTGQRGGDVTRLSRRDALAGTFAVTQEKTGAMVYIPVAPELLEAIRAMPANGMTILGDKHGRPIQRRTLTKILKKAAKEAGLPARCVPHGLRKALLTEIADEGGSERQLAAVSGHKNTEELKTYTQAANQRKLARDAMAKISKKRT</sequence>
<dbReference type="Gene3D" id="1.10.443.10">
    <property type="entry name" value="Intergrase catalytic core"/>
    <property type="match status" value="1"/>
</dbReference>
<dbReference type="InterPro" id="IPR011010">
    <property type="entry name" value="DNA_brk_join_enz"/>
</dbReference>
<keyword evidence="2" id="KW-0229">DNA integration</keyword>
<keyword evidence="3" id="KW-0238">DNA-binding</keyword>
<name>A0A7C9VQB1_9BRAD</name>
<dbReference type="GO" id="GO:0015074">
    <property type="term" value="P:DNA integration"/>
    <property type="evidence" value="ECO:0007669"/>
    <property type="project" value="UniProtKB-KW"/>
</dbReference>
<dbReference type="GO" id="GO:0006310">
    <property type="term" value="P:DNA recombination"/>
    <property type="evidence" value="ECO:0007669"/>
    <property type="project" value="UniProtKB-KW"/>
</dbReference>
<feature type="domain" description="Tyr recombinase" evidence="5">
    <location>
        <begin position="162"/>
        <end position="330"/>
    </location>
</feature>
<dbReference type="InterPro" id="IPR002104">
    <property type="entry name" value="Integrase_catalytic"/>
</dbReference>
<dbReference type="InterPro" id="IPR010998">
    <property type="entry name" value="Integrase_recombinase_N"/>
</dbReference>
<evidence type="ECO:0000313" key="6">
    <source>
        <dbReference type="EMBL" id="NGX99135.1"/>
    </source>
</evidence>